<comment type="caution">
    <text evidence="2">The sequence shown here is derived from an EMBL/GenBank/DDBJ whole genome shotgun (WGS) entry which is preliminary data.</text>
</comment>
<evidence type="ECO:0000259" key="1">
    <source>
        <dbReference type="Pfam" id="PF04073"/>
    </source>
</evidence>
<accession>A0ABS8W4Q6</accession>
<dbReference type="Gene3D" id="3.90.960.10">
    <property type="entry name" value="YbaK/aminoacyl-tRNA synthetase-associated domain"/>
    <property type="match status" value="1"/>
</dbReference>
<sequence length="171" mass="19602">MYIQRLSNYLNQAHINYQVLQHSPAYKAKEIAEMTHISGMDFAKTLIINVDGISMMLVLPGTYRWDPVSFANMMGAQTVELVPEEELALLFPNCEVGAMPPFGNLYGIAVYIARELTLRQHIMFNAGNHHEVWQMDYYDYHELVAPRVITEGYLRKNPSRPVHVHHGGFSH</sequence>
<evidence type="ECO:0000313" key="3">
    <source>
        <dbReference type="Proteomes" id="UP001201273"/>
    </source>
</evidence>
<dbReference type="CDD" id="cd04332">
    <property type="entry name" value="YbaK_like"/>
    <property type="match status" value="1"/>
</dbReference>
<dbReference type="Proteomes" id="UP001201273">
    <property type="component" value="Unassembled WGS sequence"/>
</dbReference>
<dbReference type="SUPFAM" id="SSF55826">
    <property type="entry name" value="YbaK/ProRS associated domain"/>
    <property type="match status" value="1"/>
</dbReference>
<dbReference type="InterPro" id="IPR036754">
    <property type="entry name" value="YbaK/aa-tRNA-synt-asso_dom_sf"/>
</dbReference>
<organism evidence="2 3">
    <name type="scientific">Motilimonas cestriensis</name>
    <dbReference type="NCBI Taxonomy" id="2742685"/>
    <lineage>
        <taxon>Bacteria</taxon>
        <taxon>Pseudomonadati</taxon>
        <taxon>Pseudomonadota</taxon>
        <taxon>Gammaproteobacteria</taxon>
        <taxon>Alteromonadales</taxon>
        <taxon>Alteromonadales genera incertae sedis</taxon>
        <taxon>Motilimonas</taxon>
    </lineage>
</organism>
<dbReference type="EMBL" id="JAIMJA010000003">
    <property type="protein sequence ID" value="MCE2593949.1"/>
    <property type="molecule type" value="Genomic_DNA"/>
</dbReference>
<name>A0ABS8W4Q6_9GAMM</name>
<gene>
    <name evidence="2" type="ORF">K6Y31_03865</name>
</gene>
<dbReference type="Pfam" id="PF04073">
    <property type="entry name" value="tRNA_edit"/>
    <property type="match status" value="1"/>
</dbReference>
<proteinExistence type="predicted"/>
<reference evidence="2 3" key="1">
    <citation type="journal article" date="2022" name="Environ. Microbiol. Rep.">
        <title>Eco-phylogenetic analyses reveal divergent evolution of vitamin B12 metabolism in the marine bacterial family 'Psychromonadaceae'.</title>
        <authorList>
            <person name="Jin X."/>
            <person name="Yang Y."/>
            <person name="Cao H."/>
            <person name="Gao B."/>
            <person name="Zhao Z."/>
        </authorList>
    </citation>
    <scope>NUCLEOTIDE SEQUENCE [LARGE SCALE GENOMIC DNA]</scope>
    <source>
        <strain evidence="2 3">MKS20</strain>
    </source>
</reference>
<evidence type="ECO:0000313" key="2">
    <source>
        <dbReference type="EMBL" id="MCE2593949.1"/>
    </source>
</evidence>
<feature type="domain" description="YbaK/aminoacyl-tRNA synthetase-associated" evidence="1">
    <location>
        <begin position="22"/>
        <end position="140"/>
    </location>
</feature>
<dbReference type="InterPro" id="IPR007214">
    <property type="entry name" value="YbaK/aa-tRNA-synth-assoc-dom"/>
</dbReference>
<keyword evidence="3" id="KW-1185">Reference proteome</keyword>
<dbReference type="RefSeq" id="WP_233051533.1">
    <property type="nucleotide sequence ID" value="NZ_JAIMJA010000003.1"/>
</dbReference>
<protein>
    <submittedName>
        <fullName evidence="2">YbaK/EbsC family protein</fullName>
    </submittedName>
</protein>